<dbReference type="EMBL" id="QBUD01000011">
    <property type="protein sequence ID" value="PUB12033.1"/>
    <property type="molecule type" value="Genomic_DNA"/>
</dbReference>
<protein>
    <submittedName>
        <fullName evidence="1">Uncharacterized protein</fullName>
    </submittedName>
</protein>
<keyword evidence="2" id="KW-1185">Reference proteome</keyword>
<evidence type="ECO:0000313" key="1">
    <source>
        <dbReference type="EMBL" id="PUB12033.1"/>
    </source>
</evidence>
<gene>
    <name evidence="1" type="ORF">C8N45_11110</name>
</gene>
<comment type="caution">
    <text evidence="1">The sequence shown here is derived from an EMBL/GenBank/DDBJ whole genome shotgun (WGS) entry which is preliminary data.</text>
</comment>
<dbReference type="Proteomes" id="UP000244523">
    <property type="component" value="Unassembled WGS sequence"/>
</dbReference>
<proteinExistence type="predicted"/>
<sequence>MRAESFIRLDQDMALRGPWFFRIPAVRFVRPVFTSLPKVSFQRPVTLTQGAASCNRLPAPFATLPCCRFPAIAVHTASDALTCGAGHLETKKP</sequence>
<reference evidence="1 2" key="1">
    <citation type="submission" date="2018-04" db="EMBL/GenBank/DDBJ databases">
        <title>Genomic Encyclopedia of Archaeal and Bacterial Type Strains, Phase II (KMG-II): from individual species to whole genera.</title>
        <authorList>
            <person name="Goeker M."/>
        </authorList>
    </citation>
    <scope>NUCLEOTIDE SEQUENCE [LARGE SCALE GENOMIC DNA]</scope>
    <source>
        <strain evidence="1 2">DSM 29955</strain>
    </source>
</reference>
<name>A0A2T6KB34_9RHOB</name>
<evidence type="ECO:0000313" key="2">
    <source>
        <dbReference type="Proteomes" id="UP000244523"/>
    </source>
</evidence>
<accession>A0A2T6KB34</accession>
<dbReference type="AlphaFoldDB" id="A0A2T6KB34"/>
<organism evidence="1 2">
    <name type="scientific">Yoonia sediminilitoris</name>
    <dbReference type="NCBI Taxonomy" id="1286148"/>
    <lineage>
        <taxon>Bacteria</taxon>
        <taxon>Pseudomonadati</taxon>
        <taxon>Pseudomonadota</taxon>
        <taxon>Alphaproteobacteria</taxon>
        <taxon>Rhodobacterales</taxon>
        <taxon>Paracoccaceae</taxon>
        <taxon>Yoonia</taxon>
    </lineage>
</organism>